<dbReference type="SUPFAM" id="SSF51316">
    <property type="entry name" value="Mss4-like"/>
    <property type="match status" value="1"/>
</dbReference>
<dbReference type="GO" id="GO:0016846">
    <property type="term" value="F:carbon-sulfur lyase activity"/>
    <property type="evidence" value="ECO:0007669"/>
    <property type="project" value="InterPro"/>
</dbReference>
<organism evidence="6 7">
    <name type="scientific">Sulfitobacter aestuariivivens</name>
    <dbReference type="NCBI Taxonomy" id="2766981"/>
    <lineage>
        <taxon>Bacteria</taxon>
        <taxon>Pseudomonadati</taxon>
        <taxon>Pseudomonadota</taxon>
        <taxon>Alphaproteobacteria</taxon>
        <taxon>Rhodobacterales</taxon>
        <taxon>Roseobacteraceae</taxon>
        <taxon>Sulfitobacter</taxon>
    </lineage>
</organism>
<evidence type="ECO:0000313" key="6">
    <source>
        <dbReference type="EMBL" id="MBD3665450.1"/>
    </source>
</evidence>
<accession>A0A927D5L1</accession>
<evidence type="ECO:0000259" key="5">
    <source>
        <dbReference type="PROSITE" id="PS51891"/>
    </source>
</evidence>
<evidence type="ECO:0000256" key="2">
    <source>
        <dbReference type="ARBA" id="ARBA00022723"/>
    </source>
</evidence>
<dbReference type="Gene3D" id="3.90.1590.10">
    <property type="entry name" value="glutathione-dependent formaldehyde- activating enzyme (gfa)"/>
    <property type="match status" value="1"/>
</dbReference>
<keyword evidence="2" id="KW-0479">Metal-binding</keyword>
<dbReference type="Pfam" id="PF04828">
    <property type="entry name" value="GFA"/>
    <property type="match status" value="1"/>
</dbReference>
<dbReference type="GO" id="GO:0046872">
    <property type="term" value="F:metal ion binding"/>
    <property type="evidence" value="ECO:0007669"/>
    <property type="project" value="UniProtKB-KW"/>
</dbReference>
<proteinExistence type="inferred from homology"/>
<dbReference type="Proteomes" id="UP000635142">
    <property type="component" value="Unassembled WGS sequence"/>
</dbReference>
<comment type="caution">
    <text evidence="6">The sequence shown here is derived from an EMBL/GenBank/DDBJ whole genome shotgun (WGS) entry which is preliminary data.</text>
</comment>
<evidence type="ECO:0000256" key="1">
    <source>
        <dbReference type="ARBA" id="ARBA00005495"/>
    </source>
</evidence>
<evidence type="ECO:0000256" key="3">
    <source>
        <dbReference type="ARBA" id="ARBA00022833"/>
    </source>
</evidence>
<keyword evidence="3" id="KW-0862">Zinc</keyword>
<dbReference type="InterPro" id="IPR011057">
    <property type="entry name" value="Mss4-like_sf"/>
</dbReference>
<dbReference type="PANTHER" id="PTHR33337:SF40">
    <property type="entry name" value="CENP-V_GFA DOMAIN-CONTAINING PROTEIN-RELATED"/>
    <property type="match status" value="1"/>
</dbReference>
<sequence length="139" mass="14694">MSETIQGQCLCGAVTVEAQIDDAKLRACHCDMCRRHTSGAFFSIKTVPGTEKVAGPAKSFQSSEWAERGFCGTCGSTLWYGTLQDGARHLAAGLFDDAGGAPLVIEFFADRCPQGYALAGKQKKLSTEETIAMFAGGSS</sequence>
<name>A0A927D5L1_9RHOB</name>
<dbReference type="PANTHER" id="PTHR33337">
    <property type="entry name" value="GFA DOMAIN-CONTAINING PROTEIN"/>
    <property type="match status" value="1"/>
</dbReference>
<dbReference type="AlphaFoldDB" id="A0A927D5L1"/>
<feature type="domain" description="CENP-V/GFA" evidence="5">
    <location>
        <begin position="5"/>
        <end position="117"/>
    </location>
</feature>
<dbReference type="PROSITE" id="PS51891">
    <property type="entry name" value="CENP_V_GFA"/>
    <property type="match status" value="1"/>
</dbReference>
<reference evidence="6" key="1">
    <citation type="submission" date="2020-08" db="EMBL/GenBank/DDBJ databases">
        <title>Sulfitobacter aestuariivivens sp. nov., isolated from a tidal flat.</title>
        <authorList>
            <person name="Park S."/>
            <person name="Yoon J.-H."/>
        </authorList>
    </citation>
    <scope>NUCLEOTIDE SEQUENCE</scope>
    <source>
        <strain evidence="6">TSTF-M16</strain>
    </source>
</reference>
<comment type="similarity">
    <text evidence="1">Belongs to the Gfa family.</text>
</comment>
<evidence type="ECO:0000313" key="7">
    <source>
        <dbReference type="Proteomes" id="UP000635142"/>
    </source>
</evidence>
<dbReference type="InterPro" id="IPR006913">
    <property type="entry name" value="CENP-V/GFA"/>
</dbReference>
<dbReference type="EMBL" id="JACTAG010000002">
    <property type="protein sequence ID" value="MBD3665450.1"/>
    <property type="molecule type" value="Genomic_DNA"/>
</dbReference>
<protein>
    <submittedName>
        <fullName evidence="6">GFA family protein</fullName>
    </submittedName>
</protein>
<keyword evidence="7" id="KW-1185">Reference proteome</keyword>
<gene>
    <name evidence="6" type="ORF">H9Q16_16075</name>
</gene>
<keyword evidence="4" id="KW-0456">Lyase</keyword>
<evidence type="ECO:0000256" key="4">
    <source>
        <dbReference type="ARBA" id="ARBA00023239"/>
    </source>
</evidence>
<dbReference type="RefSeq" id="WP_191076423.1">
    <property type="nucleotide sequence ID" value="NZ_JACTAG010000002.1"/>
</dbReference>